<accession>A0AAI8V9N7</accession>
<dbReference type="AlphaFoldDB" id="A0AAI8V9N7"/>
<evidence type="ECO:0000313" key="2">
    <source>
        <dbReference type="EMBL" id="CAJ2500647.1"/>
    </source>
</evidence>
<proteinExistence type="predicted"/>
<name>A0AAI8V9N7_9PEZI</name>
<reference evidence="2" key="1">
    <citation type="submission" date="2023-10" db="EMBL/GenBank/DDBJ databases">
        <authorList>
            <person name="Hackl T."/>
        </authorList>
    </citation>
    <scope>NUCLEOTIDE SEQUENCE</scope>
</reference>
<sequence length="191" mass="21395">MQASKPAFGITNAQGVPQMIKYIEATPGASFSFPFIKEHTFKGKCHHLKIMLETDGTVVAETHEPQEARDMRWARLCTTVRLGDEKLGWYGRTFQFGWMPINAMATKVDADKGKCKNLGVLRLRVYKMKRSKQEPQKQVSNLPVVDDVAGNEPKGSALSSNVRFGPATSAPSPLTTFQNVYQDRYIRPFAI</sequence>
<evidence type="ECO:0000259" key="1">
    <source>
        <dbReference type="Pfam" id="PF25534"/>
    </source>
</evidence>
<comment type="caution">
    <text evidence="2">The sequence shown here is derived from an EMBL/GenBank/DDBJ whole genome shotgun (WGS) entry which is preliminary data.</text>
</comment>
<dbReference type="EMBL" id="CAUWAG010000003">
    <property type="protein sequence ID" value="CAJ2500647.1"/>
    <property type="molecule type" value="Genomic_DNA"/>
</dbReference>
<dbReference type="InterPro" id="IPR057678">
    <property type="entry name" value="DUF7918"/>
</dbReference>
<dbReference type="PANTHER" id="PTHR36223">
    <property type="entry name" value="BETA-LACTAMASE-TYPE TRANSPEPTIDASE FOLD DOMAIN CONTAINING PROTEIN"/>
    <property type="match status" value="1"/>
</dbReference>
<protein>
    <submittedName>
        <fullName evidence="2">Uu.00g035000.m01.CDS01</fullName>
    </submittedName>
</protein>
<gene>
    <name evidence="2" type="ORF">KHLLAP_LOCUS1115</name>
</gene>
<dbReference type="Pfam" id="PF25534">
    <property type="entry name" value="DUF7918"/>
    <property type="match status" value="1"/>
</dbReference>
<keyword evidence="3" id="KW-1185">Reference proteome</keyword>
<dbReference type="Proteomes" id="UP001295740">
    <property type="component" value="Unassembled WGS sequence"/>
</dbReference>
<organism evidence="2 3">
    <name type="scientific">Anthostomella pinea</name>
    <dbReference type="NCBI Taxonomy" id="933095"/>
    <lineage>
        <taxon>Eukaryota</taxon>
        <taxon>Fungi</taxon>
        <taxon>Dikarya</taxon>
        <taxon>Ascomycota</taxon>
        <taxon>Pezizomycotina</taxon>
        <taxon>Sordariomycetes</taxon>
        <taxon>Xylariomycetidae</taxon>
        <taxon>Xylariales</taxon>
        <taxon>Xylariaceae</taxon>
        <taxon>Anthostomella</taxon>
    </lineage>
</organism>
<feature type="domain" description="DUF7918" evidence="1">
    <location>
        <begin position="17"/>
        <end position="190"/>
    </location>
</feature>
<evidence type="ECO:0000313" key="3">
    <source>
        <dbReference type="Proteomes" id="UP001295740"/>
    </source>
</evidence>
<dbReference type="PANTHER" id="PTHR36223:SF1">
    <property type="entry name" value="TRANSCRIPTION ELONGATION FACTOR EAF N-TERMINAL DOMAIN-CONTAINING PROTEIN"/>
    <property type="match status" value="1"/>
</dbReference>